<dbReference type="EMBL" id="MU003534">
    <property type="protein sequence ID" value="KAF2464762.1"/>
    <property type="molecule type" value="Genomic_DNA"/>
</dbReference>
<dbReference type="Proteomes" id="UP000799755">
    <property type="component" value="Unassembled WGS sequence"/>
</dbReference>
<accession>A0ACB6QCY8</accession>
<keyword evidence="2" id="KW-1185">Reference proteome</keyword>
<evidence type="ECO:0000313" key="1">
    <source>
        <dbReference type="EMBL" id="KAF2464762.1"/>
    </source>
</evidence>
<protein>
    <submittedName>
        <fullName evidence="1">Short chain dehydrogenase-like protein</fullName>
    </submittedName>
</protein>
<organism evidence="1 2">
    <name type="scientific">Lindgomyces ingoldianus</name>
    <dbReference type="NCBI Taxonomy" id="673940"/>
    <lineage>
        <taxon>Eukaryota</taxon>
        <taxon>Fungi</taxon>
        <taxon>Dikarya</taxon>
        <taxon>Ascomycota</taxon>
        <taxon>Pezizomycotina</taxon>
        <taxon>Dothideomycetes</taxon>
        <taxon>Pleosporomycetidae</taxon>
        <taxon>Pleosporales</taxon>
        <taxon>Lindgomycetaceae</taxon>
        <taxon>Lindgomyces</taxon>
    </lineage>
</organism>
<comment type="caution">
    <text evidence="1">The sequence shown here is derived from an EMBL/GenBank/DDBJ whole genome shotgun (WGS) entry which is preliminary data.</text>
</comment>
<reference evidence="1" key="1">
    <citation type="journal article" date="2020" name="Stud. Mycol.">
        <title>101 Dothideomycetes genomes: a test case for predicting lifestyles and emergence of pathogens.</title>
        <authorList>
            <person name="Haridas S."/>
            <person name="Albert R."/>
            <person name="Binder M."/>
            <person name="Bloem J."/>
            <person name="Labutti K."/>
            <person name="Salamov A."/>
            <person name="Andreopoulos B."/>
            <person name="Baker S."/>
            <person name="Barry K."/>
            <person name="Bills G."/>
            <person name="Bluhm B."/>
            <person name="Cannon C."/>
            <person name="Castanera R."/>
            <person name="Culley D."/>
            <person name="Daum C."/>
            <person name="Ezra D."/>
            <person name="Gonzalez J."/>
            <person name="Henrissat B."/>
            <person name="Kuo A."/>
            <person name="Liang C."/>
            <person name="Lipzen A."/>
            <person name="Lutzoni F."/>
            <person name="Magnuson J."/>
            <person name="Mondo S."/>
            <person name="Nolan M."/>
            <person name="Ohm R."/>
            <person name="Pangilinan J."/>
            <person name="Park H.-J."/>
            <person name="Ramirez L."/>
            <person name="Alfaro M."/>
            <person name="Sun H."/>
            <person name="Tritt A."/>
            <person name="Yoshinaga Y."/>
            <person name="Zwiers L.-H."/>
            <person name="Turgeon B."/>
            <person name="Goodwin S."/>
            <person name="Spatafora J."/>
            <person name="Crous P."/>
            <person name="Grigoriev I."/>
        </authorList>
    </citation>
    <scope>NUCLEOTIDE SEQUENCE</scope>
    <source>
        <strain evidence="1">ATCC 200398</strain>
    </source>
</reference>
<sequence>MSTDRSNPALAYTLPFQLTKKIHRAVPTELNPENSENSAKGKIIVITGGGTGIGAAAARVWVRAGAEGVVIAGRREDVLEKTAKELKALSKGATKILAVRTDITKEKDTDNLFAQVKESFGRPAEVVLANAAALSTLQRPHEETVENWWKIYEINMLGTHNTAMSFIRSQPNPSEPVGSLISVNSGLAGMLEPLVSAYSTSKLAVQRYMEYLNLEYPTLRVFSLMPGIVATEMAATSFLPYAKDDAEQTGALALYLSSPRADYLKGSMTSINWDIDEMEAHKGEIEKGLLKIKWHPILPVSGGSGF</sequence>
<name>A0ACB6QCY8_9PLEO</name>
<gene>
    <name evidence="1" type="ORF">BDR25DRAFT_337366</name>
</gene>
<proteinExistence type="predicted"/>
<evidence type="ECO:0000313" key="2">
    <source>
        <dbReference type="Proteomes" id="UP000799755"/>
    </source>
</evidence>